<evidence type="ECO:0000313" key="4">
    <source>
        <dbReference type="Proteomes" id="UP001284601"/>
    </source>
</evidence>
<evidence type="ECO:0000256" key="1">
    <source>
        <dbReference type="SAM" id="MobiDB-lite"/>
    </source>
</evidence>
<feature type="region of interest" description="Disordered" evidence="1">
    <location>
        <begin position="1"/>
        <end position="28"/>
    </location>
</feature>
<dbReference type="SUPFAM" id="SSF51182">
    <property type="entry name" value="RmlC-like cupins"/>
    <property type="match status" value="1"/>
</dbReference>
<proteinExistence type="predicted"/>
<dbReference type="InterPro" id="IPR008579">
    <property type="entry name" value="UGlyAH_Cupin_dom"/>
</dbReference>
<comment type="caution">
    <text evidence="3">The sequence shown here is derived from an EMBL/GenBank/DDBJ whole genome shotgun (WGS) entry which is preliminary data.</text>
</comment>
<name>A0ABU4HUG5_9ACTN</name>
<sequence>MSDAKQAVHHIADVALEPDPLPDEQVLAGSPQVSARELWSAPGGGASAGIWEHSEGISSDVEADEVFVVISGRATIAVEDGPTLEVGPGDVATLRAGQRTVWTVHEPLRKVYFVQE</sequence>
<accession>A0ABU4HUG5</accession>
<dbReference type="EMBL" id="JAWSTH010000049">
    <property type="protein sequence ID" value="MDW5596180.1"/>
    <property type="molecule type" value="Genomic_DNA"/>
</dbReference>
<dbReference type="InterPro" id="IPR014710">
    <property type="entry name" value="RmlC-like_jellyroll"/>
</dbReference>
<feature type="domain" description="(S)-ureidoglycine aminohydrolase cupin" evidence="2">
    <location>
        <begin position="42"/>
        <end position="112"/>
    </location>
</feature>
<dbReference type="Pfam" id="PF05899">
    <property type="entry name" value="Cupin_3"/>
    <property type="match status" value="1"/>
</dbReference>
<dbReference type="Gene3D" id="2.60.120.10">
    <property type="entry name" value="Jelly Rolls"/>
    <property type="match status" value="1"/>
</dbReference>
<dbReference type="Proteomes" id="UP001284601">
    <property type="component" value="Unassembled WGS sequence"/>
</dbReference>
<protein>
    <submittedName>
        <fullName evidence="3">Cupin domain-containing protein</fullName>
    </submittedName>
</protein>
<dbReference type="PANTHER" id="PTHR40943">
    <property type="entry name" value="CYTOPLASMIC PROTEIN-RELATED"/>
    <property type="match status" value="1"/>
</dbReference>
<evidence type="ECO:0000259" key="2">
    <source>
        <dbReference type="Pfam" id="PF05899"/>
    </source>
</evidence>
<dbReference type="InterPro" id="IPR011051">
    <property type="entry name" value="RmlC_Cupin_sf"/>
</dbReference>
<gene>
    <name evidence="3" type="ORF">R7226_17665</name>
</gene>
<dbReference type="RefSeq" id="WP_318598560.1">
    <property type="nucleotide sequence ID" value="NZ_JAWSTH010000049.1"/>
</dbReference>
<organism evidence="3 4">
    <name type="scientific">Conexibacter stalactiti</name>
    <dbReference type="NCBI Taxonomy" id="1940611"/>
    <lineage>
        <taxon>Bacteria</taxon>
        <taxon>Bacillati</taxon>
        <taxon>Actinomycetota</taxon>
        <taxon>Thermoleophilia</taxon>
        <taxon>Solirubrobacterales</taxon>
        <taxon>Conexibacteraceae</taxon>
        <taxon>Conexibacter</taxon>
    </lineage>
</organism>
<keyword evidence="4" id="KW-1185">Reference proteome</keyword>
<reference evidence="4" key="1">
    <citation type="submission" date="2023-07" db="EMBL/GenBank/DDBJ databases">
        <title>Conexibacter stalactiti sp. nov., isolated from stalactites in a lava cave and emended description of the genus Conexibacter.</title>
        <authorList>
            <person name="Lee S.D."/>
        </authorList>
    </citation>
    <scope>NUCLEOTIDE SEQUENCE [LARGE SCALE GENOMIC DNA]</scope>
    <source>
        <strain evidence="4">KCTC 39840</strain>
    </source>
</reference>
<dbReference type="PANTHER" id="PTHR40943:SF1">
    <property type="entry name" value="CYTOPLASMIC PROTEIN"/>
    <property type="match status" value="1"/>
</dbReference>
<evidence type="ECO:0000313" key="3">
    <source>
        <dbReference type="EMBL" id="MDW5596180.1"/>
    </source>
</evidence>